<dbReference type="PROSITE" id="PS51257">
    <property type="entry name" value="PROKAR_LIPOPROTEIN"/>
    <property type="match status" value="1"/>
</dbReference>
<feature type="transmembrane region" description="Helical" evidence="1">
    <location>
        <begin position="12"/>
        <end position="29"/>
    </location>
</feature>
<evidence type="ECO:0000313" key="2">
    <source>
        <dbReference type="EMBL" id="NYD25559.1"/>
    </source>
</evidence>
<name>A0A852R516_9MICO</name>
<reference evidence="2 3" key="1">
    <citation type="submission" date="2020-07" db="EMBL/GenBank/DDBJ databases">
        <title>Sequencing the genomes of 1000 actinobacteria strains.</title>
        <authorList>
            <person name="Klenk H.-P."/>
        </authorList>
    </citation>
    <scope>NUCLEOTIDE SEQUENCE [LARGE SCALE GENOMIC DNA]</scope>
    <source>
        <strain evidence="2 3">DSM 17380</strain>
    </source>
</reference>
<accession>A0A852R516</accession>
<dbReference type="Proteomes" id="UP000586095">
    <property type="component" value="Unassembled WGS sequence"/>
</dbReference>
<evidence type="ECO:0008006" key="4">
    <source>
        <dbReference type="Google" id="ProtNLM"/>
    </source>
</evidence>
<proteinExistence type="predicted"/>
<keyword evidence="1" id="KW-1133">Transmembrane helix</keyword>
<sequence length="209" mass="22793">MSQSRRAQWDSVFLRLLAVLSAVAVGVVGCARSERPIISEPDDYGGGTLVEHLLWLEEETDRAIAASGVESDWLYLFDDGEVLWGGGPRARFETLGSMLPRACGDGGRIVSDLMVRDVPNAASAAARVRSGWEQDGWTVTDVFEPAASHRAYFRAAREDGALLTCEATNSTLTLTLASDCSLDPTMSPRLEDLSERDAFLEHIMMGERP</sequence>
<evidence type="ECO:0000313" key="3">
    <source>
        <dbReference type="Proteomes" id="UP000586095"/>
    </source>
</evidence>
<keyword evidence="3" id="KW-1185">Reference proteome</keyword>
<evidence type="ECO:0000256" key="1">
    <source>
        <dbReference type="SAM" id="Phobius"/>
    </source>
</evidence>
<comment type="caution">
    <text evidence="2">The sequence shown here is derived from an EMBL/GenBank/DDBJ whole genome shotgun (WGS) entry which is preliminary data.</text>
</comment>
<dbReference type="RefSeq" id="WP_185986018.1">
    <property type="nucleotide sequence ID" value="NZ_BAAALZ010000003.1"/>
</dbReference>
<gene>
    <name evidence="2" type="ORF">BJ960_000362</name>
</gene>
<keyword evidence="1" id="KW-0812">Transmembrane</keyword>
<dbReference type="AlphaFoldDB" id="A0A852R516"/>
<protein>
    <recommendedName>
        <fullName evidence="4">Lipoprotein</fullName>
    </recommendedName>
</protein>
<keyword evidence="1" id="KW-0472">Membrane</keyword>
<organism evidence="2 3">
    <name type="scientific">Leucobacter aridicollis</name>
    <dbReference type="NCBI Taxonomy" id="283878"/>
    <lineage>
        <taxon>Bacteria</taxon>
        <taxon>Bacillati</taxon>
        <taxon>Actinomycetota</taxon>
        <taxon>Actinomycetes</taxon>
        <taxon>Micrococcales</taxon>
        <taxon>Microbacteriaceae</taxon>
        <taxon>Leucobacter</taxon>
    </lineage>
</organism>
<dbReference type="EMBL" id="JACCBD010000001">
    <property type="protein sequence ID" value="NYD25559.1"/>
    <property type="molecule type" value="Genomic_DNA"/>
</dbReference>